<keyword evidence="3" id="KW-1185">Reference proteome</keyword>
<evidence type="ECO:0000256" key="1">
    <source>
        <dbReference type="SAM" id="MobiDB-lite"/>
    </source>
</evidence>
<dbReference type="Proteomes" id="UP001303373">
    <property type="component" value="Chromosome 5"/>
</dbReference>
<organism evidence="2 3">
    <name type="scientific">Acrodontium crateriforme</name>
    <dbReference type="NCBI Taxonomy" id="150365"/>
    <lineage>
        <taxon>Eukaryota</taxon>
        <taxon>Fungi</taxon>
        <taxon>Dikarya</taxon>
        <taxon>Ascomycota</taxon>
        <taxon>Pezizomycotina</taxon>
        <taxon>Dothideomycetes</taxon>
        <taxon>Dothideomycetidae</taxon>
        <taxon>Mycosphaerellales</taxon>
        <taxon>Teratosphaeriaceae</taxon>
        <taxon>Acrodontium</taxon>
    </lineage>
</organism>
<protein>
    <recommendedName>
        <fullName evidence="4">Fungal N-terminal domain-containing protein</fullName>
    </recommendedName>
</protein>
<dbReference type="EMBL" id="CP138584">
    <property type="protein sequence ID" value="WPH00717.1"/>
    <property type="molecule type" value="Genomic_DNA"/>
</dbReference>
<dbReference type="AlphaFoldDB" id="A0AAQ3M2R0"/>
<sequence>MAFQPLSVGDILMLSQTAWKIGRAFTHGRKSAPSEFAEVERESNGLSEALKLVAETLHSDGGILAQADNETKAAVNTILESARRTLSDLESFVERYQVIRKKETNGGFVVERGWSEVLMANYKVFKWTTEGGDITELRNMLNMHTNTINLTMQALQSKSLARLEQTVMPMADHVANIHGLVNGDLGDKIDDLHRLIMAVANSSPTLVAKDRAIGNTDGRASVATVSTVSSSGSHNSRLLEAPPPRSSSHYLPLRPADRRESNQSSKSTLVPNAKPGRRNDSTYYSMGPPETNGKVFELPPVNGAMSGAVSPNSCLGTSPRSGMLSPDMYLDRDRSRRESTTLPNLFFENGEPEASSSRRTPPTDDEYGPLDYSSQPVLPPPAITEKHDFRRPLPATPQSFFGSPKIGSPRTGSPMIGSPMIGSPKITSPKKEFPDNFNQLSTTASIRSQNTRSVKSPKIDSPQSGFDTPSFEKLLFRNSAILCDVRATLVEHAQKNPSEPDPRYDIEMVPAMTEGRVCVIRKREHREHGGTKVVTSVWSISDDGETRMQQKLSETLETVPYCSFFQPEKVSLPPTDKDISLKFHDRVWGEQLKNEMKTTWINYIFETEDDAIQFQSAVFGRMLIGSYRTNKSTVIHGSGLRGALAFEEQFSNIEMLRLWKDDGITMPGAAGGVMALMHVSSNYGEGWARWWMNNSTQQVRVKEDGTRHAKIKGLDMIIVKPGQQGAATAAATAAAESIKRRPTIASADGAPLQLVDTATEIYRSPGKKTPVKRVTGIRVEFKTEQEKLDFVSMSRILQSQMLPLPDL</sequence>
<reference evidence="2 3" key="1">
    <citation type="submission" date="2023-11" db="EMBL/GenBank/DDBJ databases">
        <title>An acidophilic fungus is an integral part of prey digestion in a carnivorous sundew plant.</title>
        <authorList>
            <person name="Tsai I.J."/>
        </authorList>
    </citation>
    <scope>NUCLEOTIDE SEQUENCE [LARGE SCALE GENOMIC DNA]</scope>
    <source>
        <strain evidence="2">169a</strain>
    </source>
</reference>
<name>A0AAQ3M2R0_9PEZI</name>
<accession>A0AAQ3M2R0</accession>
<feature type="compositionally biased region" description="Polar residues" evidence="1">
    <location>
        <begin position="443"/>
        <end position="454"/>
    </location>
</feature>
<gene>
    <name evidence="2" type="ORF">R9X50_00354700</name>
</gene>
<feature type="region of interest" description="Disordered" evidence="1">
    <location>
        <begin position="443"/>
        <end position="465"/>
    </location>
</feature>
<proteinExistence type="predicted"/>
<evidence type="ECO:0000313" key="2">
    <source>
        <dbReference type="EMBL" id="WPH00717.1"/>
    </source>
</evidence>
<feature type="region of interest" description="Disordered" evidence="1">
    <location>
        <begin position="225"/>
        <end position="299"/>
    </location>
</feature>
<feature type="region of interest" description="Disordered" evidence="1">
    <location>
        <begin position="340"/>
        <end position="413"/>
    </location>
</feature>
<evidence type="ECO:0008006" key="4">
    <source>
        <dbReference type="Google" id="ProtNLM"/>
    </source>
</evidence>
<evidence type="ECO:0000313" key="3">
    <source>
        <dbReference type="Proteomes" id="UP001303373"/>
    </source>
</evidence>
<dbReference type="PANTHER" id="PTHR38886:SF1">
    <property type="entry name" value="NACHT-NTPASE AND P-LOOP NTPASES N-TERMINAL DOMAIN-CONTAINING PROTEIN"/>
    <property type="match status" value="1"/>
</dbReference>
<dbReference type="PANTHER" id="PTHR38886">
    <property type="entry name" value="SESA DOMAIN-CONTAINING PROTEIN"/>
    <property type="match status" value="1"/>
</dbReference>